<feature type="transmembrane region" description="Helical" evidence="6">
    <location>
        <begin position="131"/>
        <end position="155"/>
    </location>
</feature>
<reference evidence="7 8" key="1">
    <citation type="submission" date="2016-10" db="EMBL/GenBank/DDBJ databases">
        <authorList>
            <person name="de Groot N.N."/>
        </authorList>
    </citation>
    <scope>NUCLEOTIDE SEQUENCE [LARGE SCALE GENOMIC DNA]</scope>
    <source>
        <strain evidence="7 8">S137</strain>
    </source>
</reference>
<keyword evidence="3 6" id="KW-0812">Transmembrane</keyword>
<feature type="transmembrane region" description="Helical" evidence="6">
    <location>
        <begin position="379"/>
        <end position="397"/>
    </location>
</feature>
<evidence type="ECO:0000256" key="5">
    <source>
        <dbReference type="ARBA" id="ARBA00023136"/>
    </source>
</evidence>
<keyword evidence="4 6" id="KW-1133">Transmembrane helix</keyword>
<comment type="subcellular location">
    <subcellularLocation>
        <location evidence="1">Cell membrane</location>
        <topology evidence="1">Multi-pass membrane protein</topology>
    </subcellularLocation>
</comment>
<dbReference type="Pfam" id="PF01554">
    <property type="entry name" value="MatE"/>
    <property type="match status" value="1"/>
</dbReference>
<dbReference type="GO" id="GO:0005886">
    <property type="term" value="C:plasma membrane"/>
    <property type="evidence" value="ECO:0007669"/>
    <property type="project" value="UniProtKB-SubCell"/>
</dbReference>
<dbReference type="InterPro" id="IPR002528">
    <property type="entry name" value="MATE_fam"/>
</dbReference>
<feature type="transmembrane region" description="Helical" evidence="6">
    <location>
        <begin position="271"/>
        <end position="294"/>
    </location>
</feature>
<sequence length="430" mass="48384">MIDSRSRNVKKNIAWSFVLKAVSVGLSFLVLPLTVNYLTAVEYGVWVTLFSVMNWVNMLDMGIGLGFRNRLAEAVAKQDISLVRCYMSAGIFSLSGIGLLLLILFLIGINFVDFQAVFNSREISEADLYTATLYTGIFVIATFVLSVINQIYYAYQQAAKTGFINIVHNMLMLICIYYLTLQAEHKLVYFVFCFGIASLSSRVLFLGDFFARNRNVWPCLSLVKISYIKNITGIGVQFFVIQLAVICLFSSSNILITQRLGPEHVLAYDIVFKIFSIVTMIHGIICAPLWNAYTEAYVKKDFIWLRQTIKRMIKLMVPIGAMCVALILLNEWLIAVWIRKNVEIPSCLALSAGLFAFISCLNNVFAIFLNGVNRIRLQMYLSIISAMVVIPLAWWLMGVMDVTGMMLAIVICMSVGTLPLGMQVRNILRG</sequence>
<feature type="transmembrane region" description="Helical" evidence="6">
    <location>
        <begin position="187"/>
        <end position="210"/>
    </location>
</feature>
<dbReference type="AlphaFoldDB" id="A0A1H0NYD3"/>
<keyword evidence="2" id="KW-1003">Cell membrane</keyword>
<keyword evidence="5 6" id="KW-0472">Membrane</keyword>
<dbReference type="GO" id="GO:0042910">
    <property type="term" value="F:xenobiotic transmembrane transporter activity"/>
    <property type="evidence" value="ECO:0007669"/>
    <property type="project" value="InterPro"/>
</dbReference>
<feature type="transmembrane region" description="Helical" evidence="6">
    <location>
        <begin position="43"/>
        <end position="65"/>
    </location>
</feature>
<evidence type="ECO:0000313" key="7">
    <source>
        <dbReference type="EMBL" id="SDO97663.1"/>
    </source>
</evidence>
<evidence type="ECO:0000256" key="4">
    <source>
        <dbReference type="ARBA" id="ARBA00022989"/>
    </source>
</evidence>
<dbReference type="PANTHER" id="PTHR30250">
    <property type="entry name" value="PST FAMILY PREDICTED COLANIC ACID TRANSPORTER"/>
    <property type="match status" value="1"/>
</dbReference>
<feature type="transmembrane region" description="Helical" evidence="6">
    <location>
        <begin position="12"/>
        <end position="31"/>
    </location>
</feature>
<feature type="transmembrane region" description="Helical" evidence="6">
    <location>
        <begin position="231"/>
        <end position="251"/>
    </location>
</feature>
<feature type="transmembrane region" description="Helical" evidence="6">
    <location>
        <begin position="403"/>
        <end position="422"/>
    </location>
</feature>
<evidence type="ECO:0000256" key="1">
    <source>
        <dbReference type="ARBA" id="ARBA00004651"/>
    </source>
</evidence>
<dbReference type="RefSeq" id="WP_143005262.1">
    <property type="nucleotide sequence ID" value="NZ_FNJQ01000004.1"/>
</dbReference>
<proteinExistence type="predicted"/>
<feature type="transmembrane region" description="Helical" evidence="6">
    <location>
        <begin position="86"/>
        <end position="111"/>
    </location>
</feature>
<evidence type="ECO:0000256" key="3">
    <source>
        <dbReference type="ARBA" id="ARBA00022692"/>
    </source>
</evidence>
<dbReference type="EMBL" id="FNJQ01000004">
    <property type="protein sequence ID" value="SDO97663.1"/>
    <property type="molecule type" value="Genomic_DNA"/>
</dbReference>
<evidence type="ECO:0000313" key="8">
    <source>
        <dbReference type="Proteomes" id="UP000182412"/>
    </source>
</evidence>
<accession>A0A1H0NYD3</accession>
<organism evidence="7 8">
    <name type="scientific">Selenomonas ruminantium</name>
    <dbReference type="NCBI Taxonomy" id="971"/>
    <lineage>
        <taxon>Bacteria</taxon>
        <taxon>Bacillati</taxon>
        <taxon>Bacillota</taxon>
        <taxon>Negativicutes</taxon>
        <taxon>Selenomonadales</taxon>
        <taxon>Selenomonadaceae</taxon>
        <taxon>Selenomonas</taxon>
    </lineage>
</organism>
<dbReference type="GO" id="GO:0015297">
    <property type="term" value="F:antiporter activity"/>
    <property type="evidence" value="ECO:0007669"/>
    <property type="project" value="InterPro"/>
</dbReference>
<dbReference type="OrthoDB" id="512217at2"/>
<dbReference type="Proteomes" id="UP000182412">
    <property type="component" value="Unassembled WGS sequence"/>
</dbReference>
<feature type="transmembrane region" description="Helical" evidence="6">
    <location>
        <begin position="315"/>
        <end position="338"/>
    </location>
</feature>
<dbReference type="PANTHER" id="PTHR30250:SF11">
    <property type="entry name" value="O-ANTIGEN TRANSPORTER-RELATED"/>
    <property type="match status" value="1"/>
</dbReference>
<protein>
    <submittedName>
        <fullName evidence="7">Membrane protein involved in the export of O-antigen and teichoic acid</fullName>
    </submittedName>
</protein>
<feature type="transmembrane region" description="Helical" evidence="6">
    <location>
        <begin position="162"/>
        <end position="181"/>
    </location>
</feature>
<evidence type="ECO:0000256" key="2">
    <source>
        <dbReference type="ARBA" id="ARBA00022475"/>
    </source>
</evidence>
<evidence type="ECO:0000256" key="6">
    <source>
        <dbReference type="SAM" id="Phobius"/>
    </source>
</evidence>
<name>A0A1H0NYD3_SELRU</name>
<dbReference type="InterPro" id="IPR050833">
    <property type="entry name" value="Poly_Biosynth_Transport"/>
</dbReference>
<gene>
    <name evidence="7" type="ORF">SAMN05216366_10432</name>
</gene>
<feature type="transmembrane region" description="Helical" evidence="6">
    <location>
        <begin position="350"/>
        <end position="372"/>
    </location>
</feature>